<dbReference type="STRING" id="1859473.BG261_06410"/>
<accession>A0A1E8GKP6</accession>
<reference evidence="3" key="1">
    <citation type="submission" date="2016-09" db="EMBL/GenBank/DDBJ databases">
        <title>Draft genome sequence of a novel species of the family Streptococcaceae isolated from flowers.</title>
        <authorList>
            <person name="Chuah L.-O."/>
            <person name="Yap K.-P."/>
            <person name="Thong K.L."/>
            <person name="Liong M.T."/>
            <person name="Ahmad R."/>
            <person name="Rusul G."/>
        </authorList>
    </citation>
    <scope>NUCLEOTIDE SEQUENCE [LARGE SCALE GENOMIC DNA]</scope>
    <source>
        <strain evidence="3">DF1</strain>
    </source>
</reference>
<dbReference type="Proteomes" id="UP000178622">
    <property type="component" value="Unassembled WGS sequence"/>
</dbReference>
<keyword evidence="3" id="KW-1185">Reference proteome</keyword>
<dbReference type="InterPro" id="IPR048923">
    <property type="entry name" value="RE_NgoFVII_C"/>
</dbReference>
<evidence type="ECO:0000313" key="3">
    <source>
        <dbReference type="Proteomes" id="UP000178622"/>
    </source>
</evidence>
<sequence>MWEELKEENKQKYKTLITNFASLSEAFSQKAEEMYGEKELYVAPIVNSKFQETVFQKSFGGVAEDIANTSYDVSLKLDNNKKYLIGIKSFGISSGDQKIAQFKSNSVSDDWGSILSKIKYNVENNENHEDENKNLYKDLALKISYLRNDRIKSSKELIKGFKATDISVEAVYHVLMPSKKGDCPKIWVGETSYSPIDIDNLKIIGATSNKNPTNFKFTDGNHDYKYTSADSQLYMSFKNNDIVIDEWDVNYVNDPFSIFENLHLLSEKKQTNDLNEIEQTVSWMIANKKGEVEESSGFNGFDGATKLGKDSRIKRIDQIEEKYTNILSADEMDYLISQLKIILLSKWKTTEDKRKMKEIRDELFSYAEKFDSQELINTLQSTLYRPVSEMYIPIPNSKKFHDENPNFFGQNIGTFKEGTSKLKLDKEKRVFNLEFMQSGDSIKAYINQDNGKSIQSKDKQSILGEWILRGIFQLKPREPLTKKRLDEIGINAIRLSKFKNTERGVGIEFIWIDEKNPPNDAWGWINK</sequence>
<proteinExistence type="predicted"/>
<gene>
    <name evidence="2" type="ORF">BG261_06410</name>
</gene>
<dbReference type="OrthoDB" id="1296974at2"/>
<name>A0A1E8GKP6_9LACT</name>
<organism evidence="2 3">
    <name type="scientific">Floricoccus tropicus</name>
    <dbReference type="NCBI Taxonomy" id="1859473"/>
    <lineage>
        <taxon>Bacteria</taxon>
        <taxon>Bacillati</taxon>
        <taxon>Bacillota</taxon>
        <taxon>Bacilli</taxon>
        <taxon>Lactobacillales</taxon>
        <taxon>Streptococcaceae</taxon>
        <taxon>Floricoccus</taxon>
    </lineage>
</organism>
<dbReference type="EMBL" id="MKIR01000024">
    <property type="protein sequence ID" value="OFI48526.1"/>
    <property type="molecule type" value="Genomic_DNA"/>
</dbReference>
<feature type="domain" description="Restriction endonuclease type II NgoFVII C-terminal B3-like DNA-binding" evidence="1">
    <location>
        <begin position="438"/>
        <end position="497"/>
    </location>
</feature>
<dbReference type="Pfam" id="PF20731">
    <property type="entry name" value="RE_NgoFVII_C"/>
    <property type="match status" value="1"/>
</dbReference>
<comment type="caution">
    <text evidence="2">The sequence shown here is derived from an EMBL/GenBank/DDBJ whole genome shotgun (WGS) entry which is preliminary data.</text>
</comment>
<evidence type="ECO:0000259" key="1">
    <source>
        <dbReference type="Pfam" id="PF20731"/>
    </source>
</evidence>
<protein>
    <recommendedName>
        <fullName evidence="1">Restriction endonuclease type II NgoFVII C-terminal B3-like DNA-binding domain-containing protein</fullName>
    </recommendedName>
</protein>
<dbReference type="AlphaFoldDB" id="A0A1E8GKP6"/>
<dbReference type="RefSeq" id="WP_070792921.1">
    <property type="nucleotide sequence ID" value="NZ_MKIR01000024.1"/>
</dbReference>
<evidence type="ECO:0000313" key="2">
    <source>
        <dbReference type="EMBL" id="OFI48526.1"/>
    </source>
</evidence>